<name>D8MA23_BLAHO</name>
<keyword evidence="9" id="KW-0067">ATP-binding</keyword>
<keyword evidence="8" id="KW-0418">Kinase</keyword>
<dbReference type="GO" id="GO:0005737">
    <property type="term" value="C:cytoplasm"/>
    <property type="evidence" value="ECO:0007669"/>
    <property type="project" value="TreeGrafter"/>
</dbReference>
<evidence type="ECO:0000313" key="13">
    <source>
        <dbReference type="EMBL" id="CBK24912.2"/>
    </source>
</evidence>
<dbReference type="InParanoid" id="D8MA23"/>
<dbReference type="OMA" id="CKMKKHR"/>
<evidence type="ECO:0000256" key="8">
    <source>
        <dbReference type="ARBA" id="ARBA00022777"/>
    </source>
</evidence>
<evidence type="ECO:0000313" key="14">
    <source>
        <dbReference type="Proteomes" id="UP000008312"/>
    </source>
</evidence>
<dbReference type="GO" id="GO:0005524">
    <property type="term" value="F:ATP binding"/>
    <property type="evidence" value="ECO:0007669"/>
    <property type="project" value="UniProtKB-KW"/>
</dbReference>
<dbReference type="GO" id="GO:0004749">
    <property type="term" value="F:ribose phosphate diphosphokinase activity"/>
    <property type="evidence" value="ECO:0007669"/>
    <property type="project" value="UniProtKB-EC"/>
</dbReference>
<dbReference type="EC" id="2.7.6.1" evidence="3"/>
<keyword evidence="6" id="KW-0545">Nucleotide biosynthesis</keyword>
<comment type="pathway">
    <text evidence="1">Metabolic intermediate biosynthesis; 5-phospho-alpha-D-ribose 1-diphosphate biosynthesis; 5-phospho-alpha-D-ribose 1-diphosphate from D-ribose 5-phosphate (route I): step 1/1.</text>
</comment>
<evidence type="ECO:0000256" key="6">
    <source>
        <dbReference type="ARBA" id="ARBA00022727"/>
    </source>
</evidence>
<dbReference type="Pfam" id="PF14572">
    <property type="entry name" value="Pribosyl_synth"/>
    <property type="match status" value="1"/>
</dbReference>
<dbReference type="GO" id="GO:0016301">
    <property type="term" value="F:kinase activity"/>
    <property type="evidence" value="ECO:0007669"/>
    <property type="project" value="UniProtKB-KW"/>
</dbReference>
<evidence type="ECO:0000256" key="11">
    <source>
        <dbReference type="ARBA" id="ARBA00049535"/>
    </source>
</evidence>
<dbReference type="SUPFAM" id="SSF53271">
    <property type="entry name" value="PRTase-like"/>
    <property type="match status" value="2"/>
</dbReference>
<dbReference type="FunCoup" id="D8MA23">
    <property type="interactions" value="157"/>
</dbReference>
<evidence type="ECO:0000256" key="5">
    <source>
        <dbReference type="ARBA" id="ARBA00022723"/>
    </source>
</evidence>
<dbReference type="InterPro" id="IPR000836">
    <property type="entry name" value="PRTase_dom"/>
</dbReference>
<keyword evidence="7" id="KW-0547">Nucleotide-binding</keyword>
<keyword evidence="5" id="KW-0479">Metal-binding</keyword>
<reference evidence="13" key="1">
    <citation type="submission" date="2010-02" db="EMBL/GenBank/DDBJ databases">
        <title>Sequencing and annotation of the Blastocystis hominis genome.</title>
        <authorList>
            <person name="Wincker P."/>
        </authorList>
    </citation>
    <scope>NUCLEOTIDE SEQUENCE</scope>
    <source>
        <strain evidence="13">Singapore isolate B</strain>
    </source>
</reference>
<dbReference type="OrthoDB" id="413572at2759"/>
<evidence type="ECO:0000256" key="2">
    <source>
        <dbReference type="ARBA" id="ARBA00006478"/>
    </source>
</evidence>
<protein>
    <recommendedName>
        <fullName evidence="3">ribose-phosphate diphosphokinase</fullName>
        <ecNumber evidence="3">2.7.6.1</ecNumber>
    </recommendedName>
</protein>
<dbReference type="InterPro" id="IPR029057">
    <property type="entry name" value="PRTase-like"/>
</dbReference>
<evidence type="ECO:0000256" key="4">
    <source>
        <dbReference type="ARBA" id="ARBA00022679"/>
    </source>
</evidence>
<dbReference type="InterPro" id="IPR029099">
    <property type="entry name" value="Pribosyltran_N"/>
</dbReference>
<keyword evidence="4" id="KW-0808">Transferase</keyword>
<dbReference type="AlphaFoldDB" id="D8MA23"/>
<dbReference type="InterPro" id="IPR005946">
    <property type="entry name" value="Rib-P_diPkinase"/>
</dbReference>
<dbReference type="Pfam" id="PF13793">
    <property type="entry name" value="Pribosyltran_N"/>
    <property type="match status" value="1"/>
</dbReference>
<keyword evidence="14" id="KW-1185">Reference proteome</keyword>
<dbReference type="SMART" id="SM01400">
    <property type="entry name" value="Pribosyltran_N"/>
    <property type="match status" value="1"/>
</dbReference>
<evidence type="ECO:0000256" key="7">
    <source>
        <dbReference type="ARBA" id="ARBA00022741"/>
    </source>
</evidence>
<comment type="similarity">
    <text evidence="2">Belongs to the ribose-phosphate pyrophosphokinase family.</text>
</comment>
<dbReference type="RefSeq" id="XP_012898960.1">
    <property type="nucleotide sequence ID" value="XM_013043506.1"/>
</dbReference>
<gene>
    <name evidence="13" type="ORF">GSBLH_T00004577001</name>
</gene>
<dbReference type="PANTHER" id="PTHR10210:SF32">
    <property type="entry name" value="RIBOSE-PHOSPHATE PYROPHOSPHOKINASE 2"/>
    <property type="match status" value="1"/>
</dbReference>
<organism evidence="13">
    <name type="scientific">Blastocystis hominis</name>
    <dbReference type="NCBI Taxonomy" id="12968"/>
    <lineage>
        <taxon>Eukaryota</taxon>
        <taxon>Sar</taxon>
        <taxon>Stramenopiles</taxon>
        <taxon>Bigyra</taxon>
        <taxon>Opalozoa</taxon>
        <taxon>Opalinata</taxon>
        <taxon>Blastocystidae</taxon>
        <taxon>Blastocystis</taxon>
    </lineage>
</organism>
<dbReference type="Gene3D" id="3.40.50.2020">
    <property type="match status" value="2"/>
</dbReference>
<dbReference type="GO" id="GO:0006015">
    <property type="term" value="P:5-phosphoribose 1-diphosphate biosynthetic process"/>
    <property type="evidence" value="ECO:0007669"/>
    <property type="project" value="TreeGrafter"/>
</dbReference>
<evidence type="ECO:0000256" key="10">
    <source>
        <dbReference type="ARBA" id="ARBA00022842"/>
    </source>
</evidence>
<dbReference type="GO" id="GO:0000287">
    <property type="term" value="F:magnesium ion binding"/>
    <property type="evidence" value="ECO:0007669"/>
    <property type="project" value="InterPro"/>
</dbReference>
<evidence type="ECO:0000256" key="1">
    <source>
        <dbReference type="ARBA" id="ARBA00004996"/>
    </source>
</evidence>
<evidence type="ECO:0000256" key="9">
    <source>
        <dbReference type="ARBA" id="ARBA00022840"/>
    </source>
</evidence>
<dbReference type="CDD" id="cd06223">
    <property type="entry name" value="PRTases_typeI"/>
    <property type="match status" value="1"/>
</dbReference>
<dbReference type="GO" id="GO:0002189">
    <property type="term" value="C:ribose phosphate diphosphokinase complex"/>
    <property type="evidence" value="ECO:0007669"/>
    <property type="project" value="TreeGrafter"/>
</dbReference>
<dbReference type="NCBIfam" id="TIGR01251">
    <property type="entry name" value="ribP_PPkin"/>
    <property type="match status" value="1"/>
</dbReference>
<keyword evidence="10" id="KW-0460">Magnesium</keyword>
<dbReference type="NCBIfam" id="NF002320">
    <property type="entry name" value="PRK01259.1"/>
    <property type="match status" value="1"/>
</dbReference>
<accession>D8MA23</accession>
<dbReference type="EMBL" id="FN668689">
    <property type="protein sequence ID" value="CBK24912.2"/>
    <property type="molecule type" value="Genomic_DNA"/>
</dbReference>
<feature type="domain" description="Ribose-phosphate pyrophosphokinase N-terminal" evidence="12">
    <location>
        <begin position="1"/>
        <end position="117"/>
    </location>
</feature>
<dbReference type="GeneID" id="24921597"/>
<proteinExistence type="inferred from homology"/>
<dbReference type="PANTHER" id="PTHR10210">
    <property type="entry name" value="RIBOSE-PHOSPHATE DIPHOSPHOKINASE FAMILY MEMBER"/>
    <property type="match status" value="1"/>
</dbReference>
<evidence type="ECO:0000256" key="3">
    <source>
        <dbReference type="ARBA" id="ARBA00013247"/>
    </source>
</evidence>
<evidence type="ECO:0000259" key="12">
    <source>
        <dbReference type="Pfam" id="PF13793"/>
    </source>
</evidence>
<dbReference type="GO" id="GO:0006164">
    <property type="term" value="P:purine nucleotide biosynthetic process"/>
    <property type="evidence" value="ECO:0007669"/>
    <property type="project" value="TreeGrafter"/>
</dbReference>
<comment type="catalytic activity">
    <reaction evidence="11">
        <text>D-ribose 5-phosphate + ATP = 5-phospho-alpha-D-ribose 1-diphosphate + AMP + H(+)</text>
        <dbReference type="Rhea" id="RHEA:15609"/>
        <dbReference type="ChEBI" id="CHEBI:15378"/>
        <dbReference type="ChEBI" id="CHEBI:30616"/>
        <dbReference type="ChEBI" id="CHEBI:58017"/>
        <dbReference type="ChEBI" id="CHEBI:78346"/>
        <dbReference type="ChEBI" id="CHEBI:456215"/>
        <dbReference type="EC" id="2.7.6.1"/>
    </reaction>
</comment>
<sequence>MILSGSSNPELSEEVAARIGTKLGACRTGHAADGKVFIEIDEDIRGKDVFIIQSTCPPDINDKLMELMLMISTCRRASAREVTSIVPYFGYARQNRRQSKRVAISAADVARLLEAMGVDRIVSVDLRCGQIQGFFGPFIPVDDLPGSCVGVDYFAKMELEKPVIVSYNAGHVFRAKQFRDGLMSKHDVDAGVAMVIKQESFQHENSFLNLVGNVDGSDCILVDDLIDTSEALCAAAKVLKEHGARRVYAFASHGLFSKDANTLIRNSELEKVVVLNTVPLSKQSRENEKIEQLSIAALLADAVCAISEKRSVSELTKRR</sequence>
<dbReference type="FunFam" id="3.40.50.2020:FF:000007">
    <property type="entry name" value="Ribose-phosphate pyrophosphokinase"/>
    <property type="match status" value="1"/>
</dbReference>
<dbReference type="Proteomes" id="UP000008312">
    <property type="component" value="Unassembled WGS sequence"/>
</dbReference>